<accession>C4XVG2</accession>
<protein>
    <submittedName>
        <fullName evidence="2">MIP06822p</fullName>
    </submittedName>
</protein>
<reference evidence="2" key="1">
    <citation type="submission" date="2009-06" db="EMBL/GenBank/DDBJ databases">
        <authorList>
            <person name="Carlson J."/>
            <person name="Booth B."/>
            <person name="Frise E."/>
            <person name="Sandler J."/>
            <person name="Wan K."/>
            <person name="Yu C."/>
            <person name="Celniker S."/>
        </authorList>
    </citation>
    <scope>NUCLEOTIDE SEQUENCE</scope>
</reference>
<feature type="region of interest" description="Disordered" evidence="1">
    <location>
        <begin position="1"/>
        <end position="38"/>
    </location>
</feature>
<sequence length="38" mass="4364">MRLTNPTDTDSHSLPYPHSPPHIQLINPFARHKNTDTL</sequence>
<name>C4XVG2_DROME</name>
<proteinExistence type="evidence at transcript level"/>
<organism evidence="2">
    <name type="scientific">Drosophila melanogaster</name>
    <name type="common">Fruit fly</name>
    <dbReference type="NCBI Taxonomy" id="7227"/>
    <lineage>
        <taxon>Eukaryota</taxon>
        <taxon>Metazoa</taxon>
        <taxon>Ecdysozoa</taxon>
        <taxon>Arthropoda</taxon>
        <taxon>Hexapoda</taxon>
        <taxon>Insecta</taxon>
        <taxon>Pterygota</taxon>
        <taxon>Neoptera</taxon>
        <taxon>Endopterygota</taxon>
        <taxon>Diptera</taxon>
        <taxon>Brachycera</taxon>
        <taxon>Muscomorpha</taxon>
        <taxon>Ephydroidea</taxon>
        <taxon>Drosophilidae</taxon>
        <taxon>Drosophila</taxon>
        <taxon>Sophophora</taxon>
    </lineage>
</organism>
<evidence type="ECO:0000256" key="1">
    <source>
        <dbReference type="SAM" id="MobiDB-lite"/>
    </source>
</evidence>
<dbReference type="AlphaFoldDB" id="C4XVG2"/>
<dbReference type="EMBL" id="BT088766">
    <property type="protein sequence ID" value="ACR55697.1"/>
    <property type="molecule type" value="mRNA"/>
</dbReference>
<evidence type="ECO:0000313" key="2">
    <source>
        <dbReference type="EMBL" id="ACR55697.1"/>
    </source>
</evidence>